<organism evidence="2 3">
    <name type="scientific">Sediminihabitans luteus</name>
    <dbReference type="NCBI Taxonomy" id="1138585"/>
    <lineage>
        <taxon>Bacteria</taxon>
        <taxon>Bacillati</taxon>
        <taxon>Actinomycetota</taxon>
        <taxon>Actinomycetes</taxon>
        <taxon>Micrococcales</taxon>
        <taxon>Cellulomonadaceae</taxon>
        <taxon>Sediminihabitans</taxon>
    </lineage>
</organism>
<keyword evidence="1" id="KW-1133">Transmembrane helix</keyword>
<reference evidence="2 3" key="1">
    <citation type="submission" date="2017-11" db="EMBL/GenBank/DDBJ databases">
        <title>Genomic Encyclopedia of Archaeal and Bacterial Type Strains, Phase II (KMG-II): From Individual Species to Whole Genera.</title>
        <authorList>
            <person name="Goeker M."/>
        </authorList>
    </citation>
    <scope>NUCLEOTIDE SEQUENCE [LARGE SCALE GENOMIC DNA]</scope>
    <source>
        <strain evidence="2 3">DSM 25478</strain>
    </source>
</reference>
<evidence type="ECO:0000256" key="1">
    <source>
        <dbReference type="SAM" id="Phobius"/>
    </source>
</evidence>
<gene>
    <name evidence="2" type="ORF">CLV28_2981</name>
</gene>
<dbReference type="RefSeq" id="WP_100424127.1">
    <property type="nucleotide sequence ID" value="NZ_BOOX01000011.1"/>
</dbReference>
<dbReference type="EMBL" id="PGFE01000007">
    <property type="protein sequence ID" value="PJJ68565.1"/>
    <property type="molecule type" value="Genomic_DNA"/>
</dbReference>
<keyword evidence="1" id="KW-0812">Transmembrane</keyword>
<sequence length="180" mass="19506">MNFIHPDVATAVGALSEQVGPTPWSLEARPDGAYIALDYVDARWTTYLAEQRWKKAFAYEVRLDPAARRYSITDHAQTIEWRAGTAGWVPVVSFEGSAASFSGRQISFSRSYVSVPGQGVIVDSRFSSETERAQIREVLARLGWTEKTSMALTLGIVGLVAGCLGLLSGIAVVAAIVLAR</sequence>
<feature type="transmembrane region" description="Helical" evidence="1">
    <location>
        <begin position="151"/>
        <end position="179"/>
    </location>
</feature>
<evidence type="ECO:0000313" key="3">
    <source>
        <dbReference type="Proteomes" id="UP000231693"/>
    </source>
</evidence>
<evidence type="ECO:0000313" key="2">
    <source>
        <dbReference type="EMBL" id="PJJ68565.1"/>
    </source>
</evidence>
<accession>A0A2M9CBY1</accession>
<comment type="caution">
    <text evidence="2">The sequence shown here is derived from an EMBL/GenBank/DDBJ whole genome shotgun (WGS) entry which is preliminary data.</text>
</comment>
<keyword evidence="3" id="KW-1185">Reference proteome</keyword>
<protein>
    <submittedName>
        <fullName evidence="2">Uncharacterized protein</fullName>
    </submittedName>
</protein>
<dbReference type="Proteomes" id="UP000231693">
    <property type="component" value="Unassembled WGS sequence"/>
</dbReference>
<name>A0A2M9CBY1_9CELL</name>
<keyword evidence="1" id="KW-0472">Membrane</keyword>
<proteinExistence type="predicted"/>
<dbReference type="AlphaFoldDB" id="A0A2M9CBY1"/>